<feature type="region of interest" description="Disordered" evidence="1">
    <location>
        <begin position="1"/>
        <end position="22"/>
    </location>
</feature>
<sequence>MGPRTNFAYNPEAGIRPPRIDQKTPSAKCPAFFCARCPTQHLYITDLWAILVAGAETEKAEDKHVTNSRSAGIS</sequence>
<dbReference type="AlphaFoldDB" id="A0A517ZQI4"/>
<dbReference type="KEGG" id="sdyn:Mal52_32450"/>
<proteinExistence type="predicted"/>
<dbReference type="Proteomes" id="UP000319383">
    <property type="component" value="Chromosome"/>
</dbReference>
<name>A0A517ZQI4_9PLAN</name>
<reference evidence="2 3" key="1">
    <citation type="submission" date="2019-02" db="EMBL/GenBank/DDBJ databases">
        <title>Deep-cultivation of Planctomycetes and their phenomic and genomic characterization uncovers novel biology.</title>
        <authorList>
            <person name="Wiegand S."/>
            <person name="Jogler M."/>
            <person name="Boedeker C."/>
            <person name="Pinto D."/>
            <person name="Vollmers J."/>
            <person name="Rivas-Marin E."/>
            <person name="Kohn T."/>
            <person name="Peeters S.H."/>
            <person name="Heuer A."/>
            <person name="Rast P."/>
            <person name="Oberbeckmann S."/>
            <person name="Bunk B."/>
            <person name="Jeske O."/>
            <person name="Meyerdierks A."/>
            <person name="Storesund J.E."/>
            <person name="Kallscheuer N."/>
            <person name="Luecker S."/>
            <person name="Lage O.M."/>
            <person name="Pohl T."/>
            <person name="Merkel B.J."/>
            <person name="Hornburger P."/>
            <person name="Mueller R.-W."/>
            <person name="Bruemmer F."/>
            <person name="Labrenz M."/>
            <person name="Spormann A.M."/>
            <person name="Op den Camp H."/>
            <person name="Overmann J."/>
            <person name="Amann R."/>
            <person name="Jetten M.S.M."/>
            <person name="Mascher T."/>
            <person name="Medema M.H."/>
            <person name="Devos D.P."/>
            <person name="Kaster A.-K."/>
            <person name="Ovreas L."/>
            <person name="Rohde M."/>
            <person name="Galperin M.Y."/>
            <person name="Jogler C."/>
        </authorList>
    </citation>
    <scope>NUCLEOTIDE SEQUENCE [LARGE SCALE GENOMIC DNA]</scope>
    <source>
        <strain evidence="2 3">Mal52</strain>
    </source>
</reference>
<organism evidence="2 3">
    <name type="scientific">Symmachiella dynata</name>
    <dbReference type="NCBI Taxonomy" id="2527995"/>
    <lineage>
        <taxon>Bacteria</taxon>
        <taxon>Pseudomonadati</taxon>
        <taxon>Planctomycetota</taxon>
        <taxon>Planctomycetia</taxon>
        <taxon>Planctomycetales</taxon>
        <taxon>Planctomycetaceae</taxon>
        <taxon>Symmachiella</taxon>
    </lineage>
</organism>
<protein>
    <submittedName>
        <fullName evidence="2">Uncharacterized protein</fullName>
    </submittedName>
</protein>
<accession>A0A517ZQI4</accession>
<evidence type="ECO:0000313" key="2">
    <source>
        <dbReference type="EMBL" id="QDU44759.1"/>
    </source>
</evidence>
<gene>
    <name evidence="2" type="ORF">Mal52_32450</name>
</gene>
<evidence type="ECO:0000313" key="3">
    <source>
        <dbReference type="Proteomes" id="UP000319383"/>
    </source>
</evidence>
<keyword evidence="3" id="KW-1185">Reference proteome</keyword>
<dbReference type="EMBL" id="CP036276">
    <property type="protein sequence ID" value="QDU44759.1"/>
    <property type="molecule type" value="Genomic_DNA"/>
</dbReference>
<evidence type="ECO:0000256" key="1">
    <source>
        <dbReference type="SAM" id="MobiDB-lite"/>
    </source>
</evidence>